<dbReference type="WBParaSite" id="PDA_v2.g6317.t1">
    <property type="protein sequence ID" value="PDA_v2.g6317.t1"/>
    <property type="gene ID" value="PDA_v2.g6317"/>
</dbReference>
<organism evidence="2 3">
    <name type="scientific">Panagrolaimus davidi</name>
    <dbReference type="NCBI Taxonomy" id="227884"/>
    <lineage>
        <taxon>Eukaryota</taxon>
        <taxon>Metazoa</taxon>
        <taxon>Ecdysozoa</taxon>
        <taxon>Nematoda</taxon>
        <taxon>Chromadorea</taxon>
        <taxon>Rhabditida</taxon>
        <taxon>Tylenchina</taxon>
        <taxon>Panagrolaimomorpha</taxon>
        <taxon>Panagrolaimoidea</taxon>
        <taxon>Panagrolaimidae</taxon>
        <taxon>Panagrolaimus</taxon>
    </lineage>
</organism>
<feature type="region of interest" description="Disordered" evidence="1">
    <location>
        <begin position="89"/>
        <end position="110"/>
    </location>
</feature>
<accession>A0A914R4E8</accession>
<dbReference type="Proteomes" id="UP000887578">
    <property type="component" value="Unplaced"/>
</dbReference>
<name>A0A914R4E8_9BILA</name>
<dbReference type="AlphaFoldDB" id="A0A914R4E8"/>
<sequence length="133" mass="15164">MFSLCAECRNEQFKKGNYNITTNAVTNKTTVSITLCQDCVKRNIGAGEIFDTRIPLETNDLSKTYFTPGEIASLKQKYKRSSGFENQCSIPDEKTIRSPTTPKQRHVPRECLPAPQQKKVRRIIESEDEEDAF</sequence>
<protein>
    <submittedName>
        <fullName evidence="3">Uncharacterized protein</fullName>
    </submittedName>
</protein>
<evidence type="ECO:0000313" key="2">
    <source>
        <dbReference type="Proteomes" id="UP000887578"/>
    </source>
</evidence>
<evidence type="ECO:0000256" key="1">
    <source>
        <dbReference type="SAM" id="MobiDB-lite"/>
    </source>
</evidence>
<evidence type="ECO:0000313" key="3">
    <source>
        <dbReference type="WBParaSite" id="PDA_v2.g6317.t1"/>
    </source>
</evidence>
<proteinExistence type="predicted"/>
<keyword evidence="2" id="KW-1185">Reference proteome</keyword>
<reference evidence="3" key="1">
    <citation type="submission" date="2022-11" db="UniProtKB">
        <authorList>
            <consortium name="WormBaseParasite"/>
        </authorList>
    </citation>
    <scope>IDENTIFICATION</scope>
</reference>